<dbReference type="Proteomes" id="UP001165085">
    <property type="component" value="Unassembled WGS sequence"/>
</dbReference>
<feature type="chain" id="PRO_5040759381" description="Fibronectin type-III domain-containing protein" evidence="3">
    <location>
        <begin position="29"/>
        <end position="899"/>
    </location>
</feature>
<comment type="caution">
    <text evidence="5">The sequence shown here is derived from an EMBL/GenBank/DDBJ whole genome shotgun (WGS) entry which is preliminary data.</text>
</comment>
<dbReference type="InterPro" id="IPR036116">
    <property type="entry name" value="FN3_sf"/>
</dbReference>
<keyword evidence="3" id="KW-0732">Signal</keyword>
<feature type="domain" description="Fibronectin type-III" evidence="4">
    <location>
        <begin position="387"/>
        <end position="482"/>
    </location>
</feature>
<dbReference type="OrthoDB" id="409136at2759"/>
<reference evidence="6" key="1">
    <citation type="journal article" date="2023" name="Commun. Biol.">
        <title>Genome analysis of Parmales, the sister group of diatoms, reveals the evolutionary specialization of diatoms from phago-mixotrophs to photoautotrophs.</title>
        <authorList>
            <person name="Ban H."/>
            <person name="Sato S."/>
            <person name="Yoshikawa S."/>
            <person name="Yamada K."/>
            <person name="Nakamura Y."/>
            <person name="Ichinomiya M."/>
            <person name="Sato N."/>
            <person name="Blanc-Mathieu R."/>
            <person name="Endo H."/>
            <person name="Kuwata A."/>
            <person name="Ogata H."/>
        </authorList>
    </citation>
    <scope>NUCLEOTIDE SEQUENCE [LARGE SCALE GENOMIC DNA]</scope>
    <source>
        <strain evidence="6">NIES 3701</strain>
    </source>
</reference>
<dbReference type="CDD" id="cd00063">
    <property type="entry name" value="FN3"/>
    <property type="match status" value="1"/>
</dbReference>
<dbReference type="SUPFAM" id="SSF49899">
    <property type="entry name" value="Concanavalin A-like lectins/glucanases"/>
    <property type="match status" value="1"/>
</dbReference>
<dbReference type="PROSITE" id="PS50853">
    <property type="entry name" value="FN3"/>
    <property type="match status" value="1"/>
</dbReference>
<evidence type="ECO:0000259" key="4">
    <source>
        <dbReference type="PROSITE" id="PS50853"/>
    </source>
</evidence>
<dbReference type="Pfam" id="PF00041">
    <property type="entry name" value="fn3"/>
    <property type="match status" value="1"/>
</dbReference>
<dbReference type="SMART" id="SM00060">
    <property type="entry name" value="FN3"/>
    <property type="match status" value="1"/>
</dbReference>
<dbReference type="Gene3D" id="2.60.40.10">
    <property type="entry name" value="Immunoglobulins"/>
    <property type="match status" value="2"/>
</dbReference>
<gene>
    <name evidence="5" type="ORF">TrST_g2672</name>
</gene>
<dbReference type="InterPro" id="IPR001220">
    <property type="entry name" value="Legume_lectin_dom"/>
</dbReference>
<keyword evidence="1" id="KW-0430">Lectin</keyword>
<evidence type="ECO:0000313" key="6">
    <source>
        <dbReference type="Proteomes" id="UP001165085"/>
    </source>
</evidence>
<dbReference type="InterPro" id="IPR003961">
    <property type="entry name" value="FN3_dom"/>
</dbReference>
<dbReference type="PANTHER" id="PTHR12223:SF19">
    <property type="entry name" value="LEGUME LECTIN DOMAIN-CONTAINING PROTEIN"/>
    <property type="match status" value="1"/>
</dbReference>
<dbReference type="Pfam" id="PF00139">
    <property type="entry name" value="Lectin_legB"/>
    <property type="match status" value="1"/>
</dbReference>
<dbReference type="InterPro" id="IPR013783">
    <property type="entry name" value="Ig-like_fold"/>
</dbReference>
<dbReference type="InterPro" id="IPR056573">
    <property type="entry name" value="Lectin_L-type_dom"/>
</dbReference>
<dbReference type="SUPFAM" id="SSF81296">
    <property type="entry name" value="E set domains"/>
    <property type="match status" value="1"/>
</dbReference>
<feature type="region of interest" description="Disordered" evidence="2">
    <location>
        <begin position="30"/>
        <end position="49"/>
    </location>
</feature>
<sequence length="899" mass="98826">MPPSPLPPKSPLPLLLLLLLLLLPPSQCDDYRRSTQNPPHTPVSSSNEMSHHASWEFTTSNNGWGTYNSDQMQADVYSQSGTLRIAIEGDEPRIDSPRFIVSLTDRPIVSFRYKYLGLSNVGKFKLRGNPDPSEYNSVGYGASHEGWNDGDAGADFFTDVYFPIIGDGEWRTTYATFTDQLNATEPLTRIFNSTLTQLRMYPAIERPSTDDYPESPKPTPGSSFIVDWIRLQNAPAITRVTGCNGEIYSDMKDFGRENYELTMVEEKINGYLSHFKTDWERRRVSYETTFARTYNCLRHGGDRITIEGRNLGSGAAPAIVYIGEEKNPCTNVVHDALTPQSKITCTTPACTTERCDWTESHVWVLNGKLPGLNDTVPFFKYAEPAPAVINLAASNLAAQSVDLNWTPGGDIWDAMAVTGYKITVEAQTGSDTTPWSMVLGNVTTSTVRNLYPNVDYKFTVQATCEDQNDPEWQALDLYGRRELLEGGLIGAKSEITATTLEYDVDFTKFDAVATLDDGPADASSTAGPTGVSGGEGHYGLYLIGDANIENCNSSVVCCDDYVEGVGCSGAAYSCSSTVLPDQNYEKGAVTDRRVPDNLAGGEKWVKTVSDMSPLTPTMLCGPALRLTASVPRLSGAAWYQRQLEVNEGFDTTFTYRIANPSLKCDVMDDVYTNCRSRGADGFAFVIQNDSEKALGGSGSDLGYGGIINSFAVEFDTYYNPELLEPYENHISIHTRGHRDVNSAHQSFSIGSTTQVRDLTDGDIEVRLKYSVNFDETLLDDPNFLASPYVSHFLENADFENGGMADWGTGMGMLQVYLENLVDPVLVVPLNLGATVDLNHGRAWVGFTSATGFNSWQVHDILDWRFKSLREDMSYLSPPIVGGNGAHTCSGVEGSECRHE</sequence>
<dbReference type="AlphaFoldDB" id="A0A9W7EV93"/>
<evidence type="ECO:0000256" key="2">
    <source>
        <dbReference type="SAM" id="MobiDB-lite"/>
    </source>
</evidence>
<accession>A0A9W7EV93</accession>
<dbReference type="InterPro" id="IPR014756">
    <property type="entry name" value="Ig_E-set"/>
</dbReference>
<evidence type="ECO:0000313" key="5">
    <source>
        <dbReference type="EMBL" id="GMH91877.1"/>
    </source>
</evidence>
<feature type="compositionally biased region" description="Polar residues" evidence="2">
    <location>
        <begin position="34"/>
        <end position="48"/>
    </location>
</feature>
<organism evidence="5 6">
    <name type="scientific">Triparma strigata</name>
    <dbReference type="NCBI Taxonomy" id="1606541"/>
    <lineage>
        <taxon>Eukaryota</taxon>
        <taxon>Sar</taxon>
        <taxon>Stramenopiles</taxon>
        <taxon>Ochrophyta</taxon>
        <taxon>Bolidophyceae</taxon>
        <taxon>Parmales</taxon>
        <taxon>Triparmaceae</taxon>
        <taxon>Triparma</taxon>
    </lineage>
</organism>
<proteinExistence type="predicted"/>
<dbReference type="InterPro" id="IPR051136">
    <property type="entry name" value="Intracellular_Lectin-GPT"/>
</dbReference>
<evidence type="ECO:0000256" key="1">
    <source>
        <dbReference type="ARBA" id="ARBA00022734"/>
    </source>
</evidence>
<dbReference type="SUPFAM" id="SSF49265">
    <property type="entry name" value="Fibronectin type III"/>
    <property type="match status" value="1"/>
</dbReference>
<dbReference type="EMBL" id="BRXY01000390">
    <property type="protein sequence ID" value="GMH91877.1"/>
    <property type="molecule type" value="Genomic_DNA"/>
</dbReference>
<dbReference type="InterPro" id="IPR002909">
    <property type="entry name" value="IPT_dom"/>
</dbReference>
<keyword evidence="6" id="KW-1185">Reference proteome</keyword>
<dbReference type="Gene3D" id="2.60.120.200">
    <property type="match status" value="1"/>
</dbReference>
<dbReference type="CDD" id="cd00603">
    <property type="entry name" value="IPT_PCSR"/>
    <property type="match status" value="1"/>
</dbReference>
<dbReference type="GO" id="GO:0030246">
    <property type="term" value="F:carbohydrate binding"/>
    <property type="evidence" value="ECO:0007669"/>
    <property type="project" value="UniProtKB-KW"/>
</dbReference>
<dbReference type="InterPro" id="IPR013320">
    <property type="entry name" value="ConA-like_dom_sf"/>
</dbReference>
<dbReference type="CDD" id="cd01951">
    <property type="entry name" value="lectin_L-type"/>
    <property type="match status" value="1"/>
</dbReference>
<dbReference type="Pfam" id="PF01833">
    <property type="entry name" value="TIG"/>
    <property type="match status" value="1"/>
</dbReference>
<dbReference type="PANTHER" id="PTHR12223">
    <property type="entry name" value="VESICULAR MANNOSE-BINDING LECTIN"/>
    <property type="match status" value="1"/>
</dbReference>
<evidence type="ECO:0000256" key="3">
    <source>
        <dbReference type="SAM" id="SignalP"/>
    </source>
</evidence>
<name>A0A9W7EV93_9STRA</name>
<protein>
    <recommendedName>
        <fullName evidence="4">Fibronectin type-III domain-containing protein</fullName>
    </recommendedName>
</protein>
<feature type="signal peptide" evidence="3">
    <location>
        <begin position="1"/>
        <end position="28"/>
    </location>
</feature>